<dbReference type="AlphaFoldDB" id="A0AAD8SL22"/>
<dbReference type="InterPro" id="IPR039421">
    <property type="entry name" value="Type_1_exporter"/>
</dbReference>
<dbReference type="PANTHER" id="PTHR24222:SF52">
    <property type="entry name" value="ABC TRANSPORTER B FAMILY MEMBER 20-RELATED"/>
    <property type="match status" value="1"/>
</dbReference>
<evidence type="ECO:0000313" key="3">
    <source>
        <dbReference type="Proteomes" id="UP001231189"/>
    </source>
</evidence>
<dbReference type="PANTHER" id="PTHR24222">
    <property type="entry name" value="ABC TRANSPORTER B FAMILY"/>
    <property type="match status" value="1"/>
</dbReference>
<feature type="signal peptide" evidence="1">
    <location>
        <begin position="1"/>
        <end position="16"/>
    </location>
</feature>
<keyword evidence="1" id="KW-0732">Signal</keyword>
<protein>
    <submittedName>
        <fullName evidence="2">Uncharacterized protein</fullName>
    </submittedName>
</protein>
<proteinExistence type="predicted"/>
<feature type="chain" id="PRO_5042146668" evidence="1">
    <location>
        <begin position="17"/>
        <end position="255"/>
    </location>
</feature>
<comment type="caution">
    <text evidence="2">The sequence shown here is derived from an EMBL/GenBank/DDBJ whole genome shotgun (WGS) entry which is preliminary data.</text>
</comment>
<dbReference type="GO" id="GO:0042626">
    <property type="term" value="F:ATPase-coupled transmembrane transporter activity"/>
    <property type="evidence" value="ECO:0007669"/>
    <property type="project" value="TreeGrafter"/>
</dbReference>
<dbReference type="GO" id="GO:0005886">
    <property type="term" value="C:plasma membrane"/>
    <property type="evidence" value="ECO:0007669"/>
    <property type="project" value="TreeGrafter"/>
</dbReference>
<dbReference type="InterPro" id="IPR027417">
    <property type="entry name" value="P-loop_NTPase"/>
</dbReference>
<evidence type="ECO:0000313" key="2">
    <source>
        <dbReference type="EMBL" id="KAK1653468.1"/>
    </source>
</evidence>
<name>A0AAD8SL22_LOLMU</name>
<evidence type="ECO:0000256" key="1">
    <source>
        <dbReference type="SAM" id="SignalP"/>
    </source>
</evidence>
<organism evidence="2 3">
    <name type="scientific">Lolium multiflorum</name>
    <name type="common">Italian ryegrass</name>
    <name type="synonym">Lolium perenne subsp. multiflorum</name>
    <dbReference type="NCBI Taxonomy" id="4521"/>
    <lineage>
        <taxon>Eukaryota</taxon>
        <taxon>Viridiplantae</taxon>
        <taxon>Streptophyta</taxon>
        <taxon>Embryophyta</taxon>
        <taxon>Tracheophyta</taxon>
        <taxon>Spermatophyta</taxon>
        <taxon>Magnoliopsida</taxon>
        <taxon>Liliopsida</taxon>
        <taxon>Poales</taxon>
        <taxon>Poaceae</taxon>
        <taxon>BOP clade</taxon>
        <taxon>Pooideae</taxon>
        <taxon>Poodae</taxon>
        <taxon>Poeae</taxon>
        <taxon>Poeae Chloroplast Group 2 (Poeae type)</taxon>
        <taxon>Loliodinae</taxon>
        <taxon>Loliinae</taxon>
        <taxon>Lolium</taxon>
    </lineage>
</organism>
<dbReference type="EMBL" id="JAUUTY010000004">
    <property type="protein sequence ID" value="KAK1653468.1"/>
    <property type="molecule type" value="Genomic_DNA"/>
</dbReference>
<reference evidence="2" key="1">
    <citation type="submission" date="2023-07" db="EMBL/GenBank/DDBJ databases">
        <title>A chromosome-level genome assembly of Lolium multiflorum.</title>
        <authorList>
            <person name="Chen Y."/>
            <person name="Copetti D."/>
            <person name="Kolliker R."/>
            <person name="Studer B."/>
        </authorList>
    </citation>
    <scope>NUCLEOTIDE SEQUENCE</scope>
    <source>
        <strain evidence="2">02402/16</strain>
        <tissue evidence="2">Leaf</tissue>
    </source>
</reference>
<dbReference type="Proteomes" id="UP001231189">
    <property type="component" value="Unassembled WGS sequence"/>
</dbReference>
<keyword evidence="3" id="KW-1185">Reference proteome</keyword>
<accession>A0AAD8SL22</accession>
<sequence>MLTLLTVIDLAWPSRAKLVPSIAELRKSQGGISNIFLCRLAENIQDKYGEAAIFAEQEPALLSLSIQENIAYGRSATTYQIEDAADIAHAHTFISSLGKGYETQVGCAGLGFRRNTRYPHHQFLDEVTDGTPPRRSPPPCAQVVTFLHLLVADQCLPSTPPPSQLSCRRCVQRNKGVAVEEEKNLVKVGKNGAEEETEVGRIWQRRRTRIQWNRPAFCTDYLWSCRSCTGVVVSKCMNWVMILQATPAVMRAIAI</sequence>
<dbReference type="Gene3D" id="3.40.50.300">
    <property type="entry name" value="P-loop containing nucleotide triphosphate hydrolases"/>
    <property type="match status" value="1"/>
</dbReference>
<gene>
    <name evidence="2" type="ORF">QYE76_071273</name>
</gene>
<dbReference type="SUPFAM" id="SSF52540">
    <property type="entry name" value="P-loop containing nucleoside triphosphate hydrolases"/>
    <property type="match status" value="1"/>
</dbReference>